<comment type="caution">
    <text evidence="1">The sequence shown here is derived from an EMBL/GenBank/DDBJ whole genome shotgun (WGS) entry which is preliminary data.</text>
</comment>
<keyword evidence="2" id="KW-1185">Reference proteome</keyword>
<evidence type="ECO:0000313" key="2">
    <source>
        <dbReference type="Proteomes" id="UP001430953"/>
    </source>
</evidence>
<organism evidence="1 2">
    <name type="scientific">Cardiocondyla obscurior</name>
    <dbReference type="NCBI Taxonomy" id="286306"/>
    <lineage>
        <taxon>Eukaryota</taxon>
        <taxon>Metazoa</taxon>
        <taxon>Ecdysozoa</taxon>
        <taxon>Arthropoda</taxon>
        <taxon>Hexapoda</taxon>
        <taxon>Insecta</taxon>
        <taxon>Pterygota</taxon>
        <taxon>Neoptera</taxon>
        <taxon>Endopterygota</taxon>
        <taxon>Hymenoptera</taxon>
        <taxon>Apocrita</taxon>
        <taxon>Aculeata</taxon>
        <taxon>Formicoidea</taxon>
        <taxon>Formicidae</taxon>
        <taxon>Myrmicinae</taxon>
        <taxon>Cardiocondyla</taxon>
    </lineage>
</organism>
<sequence length="153" mass="17460">MSDHVLIVNARAKGISVSIICTIRNVTKRRRANPRNIEWRNLLLTYRLLPVPGDGYLVPSTRLDSFAEHNCDRSRKYFYARGGRTPRLASLANRISAGETFPVVKKRSISCLLCAGSASQRKESVSTGVTIYYMYICRYFSDTVNSRKKKKFF</sequence>
<gene>
    <name evidence="1" type="ORF">PUN28_005192</name>
</gene>
<name>A0AAW2GGG6_9HYME</name>
<dbReference type="Proteomes" id="UP001430953">
    <property type="component" value="Unassembled WGS sequence"/>
</dbReference>
<evidence type="ECO:0000313" key="1">
    <source>
        <dbReference type="EMBL" id="KAL0126648.1"/>
    </source>
</evidence>
<protein>
    <submittedName>
        <fullName evidence="1">Uncharacterized protein</fullName>
    </submittedName>
</protein>
<proteinExistence type="predicted"/>
<dbReference type="AlphaFoldDB" id="A0AAW2GGG6"/>
<reference evidence="1 2" key="1">
    <citation type="submission" date="2023-03" db="EMBL/GenBank/DDBJ databases">
        <title>High recombination rates correlate with genetic variation in Cardiocondyla obscurior ants.</title>
        <authorList>
            <person name="Errbii M."/>
        </authorList>
    </citation>
    <scope>NUCLEOTIDE SEQUENCE [LARGE SCALE GENOMIC DNA]</scope>
    <source>
        <strain evidence="1">Alpha-2009</strain>
        <tissue evidence="1">Whole body</tissue>
    </source>
</reference>
<dbReference type="EMBL" id="JADYXP020000004">
    <property type="protein sequence ID" value="KAL0126648.1"/>
    <property type="molecule type" value="Genomic_DNA"/>
</dbReference>
<accession>A0AAW2GGG6</accession>